<dbReference type="PANTHER" id="PTHR30204:SF98">
    <property type="entry name" value="HTH-TYPE TRANSCRIPTIONAL REGULATOR ADHR"/>
    <property type="match status" value="1"/>
</dbReference>
<gene>
    <name evidence="4" type="ORF">SAMN00790413_00941</name>
</gene>
<dbReference type="PROSITE" id="PS00552">
    <property type="entry name" value="HTH_MERR_1"/>
    <property type="match status" value="1"/>
</dbReference>
<feature type="coiled-coil region" evidence="2">
    <location>
        <begin position="83"/>
        <end position="110"/>
    </location>
</feature>
<evidence type="ECO:0000313" key="5">
    <source>
        <dbReference type="Proteomes" id="UP000192582"/>
    </source>
</evidence>
<dbReference type="Proteomes" id="UP000192582">
    <property type="component" value="Unassembled WGS sequence"/>
</dbReference>
<dbReference type="SMART" id="SM00422">
    <property type="entry name" value="HTH_MERR"/>
    <property type="match status" value="1"/>
</dbReference>
<keyword evidence="1 4" id="KW-0238">DNA-binding</keyword>
<feature type="domain" description="HTH merR-type" evidence="3">
    <location>
        <begin position="3"/>
        <end position="71"/>
    </location>
</feature>
<keyword evidence="2" id="KW-0175">Coiled coil</keyword>
<evidence type="ECO:0000313" key="4">
    <source>
        <dbReference type="EMBL" id="SMB90931.1"/>
    </source>
</evidence>
<dbReference type="InterPro" id="IPR009061">
    <property type="entry name" value="DNA-bd_dom_put_sf"/>
</dbReference>
<dbReference type="RefSeq" id="WP_170928693.1">
    <property type="nucleotide sequence ID" value="NZ_FWWU01000009.1"/>
</dbReference>
<evidence type="ECO:0000259" key="3">
    <source>
        <dbReference type="PROSITE" id="PS50937"/>
    </source>
</evidence>
<name>A0A1W1VD06_9DEIO</name>
<evidence type="ECO:0000256" key="1">
    <source>
        <dbReference type="ARBA" id="ARBA00023125"/>
    </source>
</evidence>
<reference evidence="4 5" key="1">
    <citation type="submission" date="2017-04" db="EMBL/GenBank/DDBJ databases">
        <authorList>
            <person name="Afonso C.L."/>
            <person name="Miller P.J."/>
            <person name="Scott M.A."/>
            <person name="Spackman E."/>
            <person name="Goraichik I."/>
            <person name="Dimitrov K.M."/>
            <person name="Suarez D.L."/>
            <person name="Swayne D.E."/>
        </authorList>
    </citation>
    <scope>NUCLEOTIDE SEQUENCE [LARGE SCALE GENOMIC DNA]</scope>
    <source>
        <strain evidence="4 5">KR-140</strain>
    </source>
</reference>
<dbReference type="Pfam" id="PF13411">
    <property type="entry name" value="MerR_1"/>
    <property type="match status" value="1"/>
</dbReference>
<accession>A0A1W1VD06</accession>
<dbReference type="GO" id="GO:0003677">
    <property type="term" value="F:DNA binding"/>
    <property type="evidence" value="ECO:0007669"/>
    <property type="project" value="UniProtKB-KW"/>
</dbReference>
<dbReference type="GO" id="GO:0003700">
    <property type="term" value="F:DNA-binding transcription factor activity"/>
    <property type="evidence" value="ECO:0007669"/>
    <property type="project" value="InterPro"/>
</dbReference>
<keyword evidence="5" id="KW-1185">Reference proteome</keyword>
<dbReference type="InterPro" id="IPR047057">
    <property type="entry name" value="MerR_fam"/>
</dbReference>
<dbReference type="Gene3D" id="1.10.1660.10">
    <property type="match status" value="1"/>
</dbReference>
<dbReference type="PROSITE" id="PS50937">
    <property type="entry name" value="HTH_MERR_2"/>
    <property type="match status" value="1"/>
</dbReference>
<dbReference type="PANTHER" id="PTHR30204">
    <property type="entry name" value="REDOX-CYCLING DRUG-SENSING TRANSCRIPTIONAL ACTIVATOR SOXR"/>
    <property type="match status" value="1"/>
</dbReference>
<proteinExistence type="predicted"/>
<evidence type="ECO:0000256" key="2">
    <source>
        <dbReference type="SAM" id="Coils"/>
    </source>
</evidence>
<dbReference type="SUPFAM" id="SSF46955">
    <property type="entry name" value="Putative DNA-binding domain"/>
    <property type="match status" value="1"/>
</dbReference>
<dbReference type="InterPro" id="IPR000551">
    <property type="entry name" value="MerR-type_HTH_dom"/>
</dbReference>
<dbReference type="AlphaFoldDB" id="A0A1W1VD06"/>
<dbReference type="CDD" id="cd01109">
    <property type="entry name" value="HTH_YyaN"/>
    <property type="match status" value="1"/>
</dbReference>
<organism evidence="4 5">
    <name type="scientific">Deinococcus hopiensis KR-140</name>
    <dbReference type="NCBI Taxonomy" id="695939"/>
    <lineage>
        <taxon>Bacteria</taxon>
        <taxon>Thermotogati</taxon>
        <taxon>Deinococcota</taxon>
        <taxon>Deinococci</taxon>
        <taxon>Deinococcales</taxon>
        <taxon>Deinococcaceae</taxon>
        <taxon>Deinococcus</taxon>
    </lineage>
</organism>
<protein>
    <submittedName>
        <fullName evidence="4">DNA-binding transcriptional regulator, MerR family</fullName>
    </submittedName>
</protein>
<dbReference type="PRINTS" id="PR00040">
    <property type="entry name" value="HTHMERR"/>
</dbReference>
<dbReference type="STRING" id="695939.SAMN00790413_00941"/>
<sequence>MDSLGIGQVAAQTGLSPDTLRYYERLGLLRPARDPGGRRRYSETDVVWLTFVVRLRATGMPLADLQTYAALALEGASTLRARREIVEAHAARLQAQMQLLDEAFRAVQDKLTFYDRLERMAQRETT</sequence>
<dbReference type="EMBL" id="FWWU01000009">
    <property type="protein sequence ID" value="SMB90931.1"/>
    <property type="molecule type" value="Genomic_DNA"/>
</dbReference>